<protein>
    <recommendedName>
        <fullName evidence="3">BAG domain-containing protein</fullName>
    </recommendedName>
</protein>
<dbReference type="EMBL" id="JABXXO010000001">
    <property type="protein sequence ID" value="KAF7784555.1"/>
    <property type="molecule type" value="Genomic_DNA"/>
</dbReference>
<evidence type="ECO:0000256" key="2">
    <source>
        <dbReference type="SAM" id="MobiDB-lite"/>
    </source>
</evidence>
<feature type="region of interest" description="Disordered" evidence="2">
    <location>
        <begin position="345"/>
        <end position="380"/>
    </location>
</feature>
<sequence length="715" mass="79870">MLTHTAAMYSSEMLNSNLYLNPHPNHSFYQINNSYPTFAPRLLSPRDRYHRALAAARSAELEMLEEGARREEAYLERRLQDLRKARIERLYRNTPNIPYFGDNASTNNLPYKRNQWETSRPWLQEEERLAKLETLYRNLNELEGEIPRAVAAGKYSNFRGMPLIEEVGLLHKLGISKEVDTSHRPPFVTNKASIPITQLGSIPARSFTGNCNIKYSFDQEKPNFLNDLATHLNGERLSSTTPAIDHIEQFPKVPFQHRRSHQSQPPTASAQSDSGIRSRVSVQTQLLSKVADNSEQEKHTKHSSRPSQWLDTTFRDQLKKRLNAEHENEVRDTIEAVLNSLSDIWPASTGPSSSSTSTSRSSIKGKEKANTPSSESKKLSSSDVADNAWLRIEETEKQFYALEEGFMFPNKLDFVTSNPTTAGLSATSRLSFTANNQTIRFFEHSLGQLLIRLDSIESHGNEELRNKRKDVVQKVEHALEGLEQRVEERLKASESKRRSVTIEDVTSPDEHLGAETVSISSWTAEKMDNISGSQHPTPAAVPATANILSASSIQSPIEEPTTAPNLIAEESVHQNHDSQECATVASRVEEAVPQITPSDDAMLKASSRSKCQPGIPLQTSCSESKEAHILAGRDSDPNNGSVEPIDQARAQELFSTESQAAITAGVPQPTDSDVQTQDETHVTERIRLSDEETLDFSDVDSTTSDWSEVYVAVAR</sequence>
<dbReference type="SUPFAM" id="SSF63491">
    <property type="entry name" value="BAG domain"/>
    <property type="match status" value="1"/>
</dbReference>
<dbReference type="AlphaFoldDB" id="A0A8H7KL17"/>
<dbReference type="InterPro" id="IPR003103">
    <property type="entry name" value="BAG_domain"/>
</dbReference>
<feature type="compositionally biased region" description="Basic and acidic residues" evidence="2">
    <location>
        <begin position="364"/>
        <end position="380"/>
    </location>
</feature>
<gene>
    <name evidence="4" type="ORF">Agabi119p4_720</name>
</gene>
<evidence type="ECO:0000313" key="5">
    <source>
        <dbReference type="Proteomes" id="UP000629468"/>
    </source>
</evidence>
<evidence type="ECO:0000259" key="3">
    <source>
        <dbReference type="Pfam" id="PF02179"/>
    </source>
</evidence>
<evidence type="ECO:0000313" key="4">
    <source>
        <dbReference type="EMBL" id="KAF7784555.1"/>
    </source>
</evidence>
<feature type="domain" description="BAG" evidence="3">
    <location>
        <begin position="436"/>
        <end position="484"/>
    </location>
</feature>
<dbReference type="Gene3D" id="1.20.58.120">
    <property type="entry name" value="BAG domain"/>
    <property type="match status" value="1"/>
</dbReference>
<feature type="region of interest" description="Disordered" evidence="2">
    <location>
        <begin position="255"/>
        <end position="312"/>
    </location>
</feature>
<name>A0A8H7KL17_AGABI</name>
<proteinExistence type="predicted"/>
<dbReference type="GO" id="GO:0051087">
    <property type="term" value="F:protein-folding chaperone binding"/>
    <property type="evidence" value="ECO:0007669"/>
    <property type="project" value="InterPro"/>
</dbReference>
<organism evidence="4 5">
    <name type="scientific">Agaricus bisporus var. burnettii</name>
    <dbReference type="NCBI Taxonomy" id="192524"/>
    <lineage>
        <taxon>Eukaryota</taxon>
        <taxon>Fungi</taxon>
        <taxon>Dikarya</taxon>
        <taxon>Basidiomycota</taxon>
        <taxon>Agaricomycotina</taxon>
        <taxon>Agaricomycetes</taxon>
        <taxon>Agaricomycetidae</taxon>
        <taxon>Agaricales</taxon>
        <taxon>Agaricineae</taxon>
        <taxon>Agaricaceae</taxon>
        <taxon>Agaricus</taxon>
    </lineage>
</organism>
<evidence type="ECO:0000256" key="1">
    <source>
        <dbReference type="SAM" id="Coils"/>
    </source>
</evidence>
<feature type="coiled-coil region" evidence="1">
    <location>
        <begin position="125"/>
        <end position="152"/>
    </location>
</feature>
<dbReference type="Proteomes" id="UP000629468">
    <property type="component" value="Unassembled WGS sequence"/>
</dbReference>
<reference evidence="4 5" key="1">
    <citation type="journal article" name="Sci. Rep.">
        <title>Telomere-to-telomere assembled and centromere annotated genomes of the two main subspecies of the button mushroom Agaricus bisporus reveal especially polymorphic chromosome ends.</title>
        <authorList>
            <person name="Sonnenberg A.S.M."/>
            <person name="Sedaghat-Telgerd N."/>
            <person name="Lavrijssen B."/>
            <person name="Ohm R.A."/>
            <person name="Hendrickx P.M."/>
            <person name="Scholtmeijer K."/>
            <person name="Baars J.J.P."/>
            <person name="van Peer A."/>
        </authorList>
    </citation>
    <scope>NUCLEOTIDE SEQUENCE [LARGE SCALE GENOMIC DNA]</scope>
    <source>
        <strain evidence="4 5">H119_p4</strain>
    </source>
</reference>
<comment type="caution">
    <text evidence="4">The sequence shown here is derived from an EMBL/GenBank/DDBJ whole genome shotgun (WGS) entry which is preliminary data.</text>
</comment>
<dbReference type="Pfam" id="PF02179">
    <property type="entry name" value="BAG"/>
    <property type="match status" value="1"/>
</dbReference>
<dbReference type="InterPro" id="IPR036533">
    <property type="entry name" value="BAG_dom_sf"/>
</dbReference>
<feature type="compositionally biased region" description="Polar residues" evidence="2">
    <location>
        <begin position="262"/>
        <end position="293"/>
    </location>
</feature>
<accession>A0A8H7KL17</accession>
<feature type="compositionally biased region" description="Low complexity" evidence="2">
    <location>
        <begin position="348"/>
        <end position="362"/>
    </location>
</feature>
<keyword evidence="1" id="KW-0175">Coiled coil</keyword>